<dbReference type="AlphaFoldDB" id="H0QX19"/>
<keyword evidence="3" id="KW-1185">Reference proteome</keyword>
<proteinExistence type="predicted"/>
<dbReference type="Proteomes" id="UP000035034">
    <property type="component" value="Unassembled WGS sequence"/>
</dbReference>
<dbReference type="RefSeq" id="WP_007316708.1">
    <property type="nucleotide sequence ID" value="NZ_BAEH01000028.1"/>
</dbReference>
<dbReference type="EMBL" id="BAEH01000028">
    <property type="protein sequence ID" value="GAB17370.1"/>
    <property type="molecule type" value="Genomic_DNA"/>
</dbReference>
<dbReference type="PANTHER" id="PTHR12993">
    <property type="entry name" value="N-ACETYLGLUCOSAMINYL-PHOSPHATIDYLINOSITOL DE-N-ACETYLASE-RELATED"/>
    <property type="match status" value="1"/>
</dbReference>
<organism evidence="2 3">
    <name type="scientific">Gordonia effusa NBRC 100432</name>
    <dbReference type="NCBI Taxonomy" id="1077974"/>
    <lineage>
        <taxon>Bacteria</taxon>
        <taxon>Bacillati</taxon>
        <taxon>Actinomycetota</taxon>
        <taxon>Actinomycetes</taxon>
        <taxon>Mycobacteriales</taxon>
        <taxon>Gordoniaceae</taxon>
        <taxon>Gordonia</taxon>
    </lineage>
</organism>
<dbReference type="InterPro" id="IPR003737">
    <property type="entry name" value="GlcNAc_PI_deacetylase-related"/>
</dbReference>
<name>H0QX19_9ACTN</name>
<dbReference type="GO" id="GO:0016811">
    <property type="term" value="F:hydrolase activity, acting on carbon-nitrogen (but not peptide) bonds, in linear amides"/>
    <property type="evidence" value="ECO:0007669"/>
    <property type="project" value="TreeGrafter"/>
</dbReference>
<evidence type="ECO:0000313" key="3">
    <source>
        <dbReference type="Proteomes" id="UP000035034"/>
    </source>
</evidence>
<dbReference type="InterPro" id="IPR024078">
    <property type="entry name" value="LmbE-like_dom_sf"/>
</dbReference>
<dbReference type="Gene3D" id="3.40.50.10320">
    <property type="entry name" value="LmbE-like"/>
    <property type="match status" value="1"/>
</dbReference>
<reference evidence="2 3" key="1">
    <citation type="submission" date="2011-12" db="EMBL/GenBank/DDBJ databases">
        <title>Whole genome shotgun sequence of Gordonia effusa NBRC 100432.</title>
        <authorList>
            <person name="Yoshida I."/>
            <person name="Takarada H."/>
            <person name="Hosoyama A."/>
            <person name="Tsuchikane K."/>
            <person name="Katsumata H."/>
            <person name="Yamazaki S."/>
            <person name="Fujita N."/>
        </authorList>
    </citation>
    <scope>NUCLEOTIDE SEQUENCE [LARGE SCALE GENOMIC DNA]</scope>
    <source>
        <strain evidence="2 3">NBRC 100432</strain>
    </source>
</reference>
<protein>
    <submittedName>
        <fullName evidence="2">N-acetyl-1-D-myo-Inosityl-2-amino-2-deoxy-alpha-D-glucopyranoside deacetylase MshB</fullName>
    </submittedName>
</protein>
<comment type="caution">
    <text evidence="2">The sequence shown here is derived from an EMBL/GenBank/DDBJ whole genome shotgun (WGS) entry which is preliminary data.</text>
</comment>
<dbReference type="GO" id="GO:0016137">
    <property type="term" value="P:glycoside metabolic process"/>
    <property type="evidence" value="ECO:0007669"/>
    <property type="project" value="UniProtKB-ARBA"/>
</dbReference>
<gene>
    <name evidence="2" type="primary">mshB</name>
    <name evidence="2" type="ORF">GOEFS_028_00340</name>
</gene>
<dbReference type="Pfam" id="PF02585">
    <property type="entry name" value="PIG-L"/>
    <property type="match status" value="1"/>
</dbReference>
<dbReference type="SUPFAM" id="SSF102588">
    <property type="entry name" value="LmbE-like"/>
    <property type="match status" value="1"/>
</dbReference>
<dbReference type="STRING" id="1077974.GOEFS_028_00340"/>
<accession>H0QX19</accession>
<dbReference type="PANTHER" id="PTHR12993:SF26">
    <property type="entry name" value="1D-MYO-INOSITOL 2-ACETAMIDO-2-DEOXY-ALPHA-D-GLUCOPYRANOSIDE DEACETYLASE"/>
    <property type="match status" value="1"/>
</dbReference>
<evidence type="ECO:0000256" key="1">
    <source>
        <dbReference type="ARBA" id="ARBA00022833"/>
    </source>
</evidence>
<dbReference type="eggNOG" id="COG2120">
    <property type="taxonomic scope" value="Bacteria"/>
</dbReference>
<keyword evidence="1" id="KW-0862">Zinc</keyword>
<evidence type="ECO:0000313" key="2">
    <source>
        <dbReference type="EMBL" id="GAB17370.1"/>
    </source>
</evidence>
<sequence>MTFDGQPPRIVGVHAHPDDESIWTGGILARHVARGGIADTITCTWAAGTHRHGELITALGRLGVERLPEMLGYADGGVPESAPDQPRFVDAPFDDAVGSVVELLRRLQPDIVVTYDAYGVYGHPDHIHAHRVALAAIEAAADSHLFPGRGSPWQVKSLYFVTIGQDQMAGGWGDLVAKTTDPSTLPGTPADRIDVVADVRDWLAVKWSAIQAHQSEFNRSRTLKSMAALEPAALEQLMGVESFQRRDLVPGGSDLL</sequence>